<sequence>MVDPMVRAHLKRNILYFASVRSKRSSIYFVNDIRLEALMHCVNFGIPNVTTTTSVTCTRNRIVSWHLYLKFIFVSGRVGQDSGSI</sequence>
<dbReference type="AlphaFoldDB" id="A0A0C3EME2"/>
<evidence type="ECO:0000313" key="2">
    <source>
        <dbReference type="Proteomes" id="UP000054166"/>
    </source>
</evidence>
<dbReference type="HOGENOM" id="CLU_2513465_0_0_1"/>
<dbReference type="Proteomes" id="UP000054166">
    <property type="component" value="Unassembled WGS sequence"/>
</dbReference>
<dbReference type="InParanoid" id="A0A0C3EME2"/>
<reference evidence="2" key="2">
    <citation type="submission" date="2015-01" db="EMBL/GenBank/DDBJ databases">
        <title>Evolutionary Origins and Diversification of the Mycorrhizal Mutualists.</title>
        <authorList>
            <consortium name="DOE Joint Genome Institute"/>
            <consortium name="Mycorrhizal Genomics Consortium"/>
            <person name="Kohler A."/>
            <person name="Kuo A."/>
            <person name="Nagy L.G."/>
            <person name="Floudas D."/>
            <person name="Copeland A."/>
            <person name="Barry K.W."/>
            <person name="Cichocki N."/>
            <person name="Veneault-Fourrey C."/>
            <person name="LaButti K."/>
            <person name="Lindquist E.A."/>
            <person name="Lipzen A."/>
            <person name="Lundell T."/>
            <person name="Morin E."/>
            <person name="Murat C."/>
            <person name="Riley R."/>
            <person name="Ohm R."/>
            <person name="Sun H."/>
            <person name="Tunlid A."/>
            <person name="Henrissat B."/>
            <person name="Grigoriev I.V."/>
            <person name="Hibbett D.S."/>
            <person name="Martin F."/>
        </authorList>
    </citation>
    <scope>NUCLEOTIDE SEQUENCE [LARGE SCALE GENOMIC DNA]</scope>
    <source>
        <strain evidence="2">F 1598</strain>
    </source>
</reference>
<dbReference type="EMBL" id="KN833074">
    <property type="protein sequence ID" value="KIM73750.1"/>
    <property type="molecule type" value="Genomic_DNA"/>
</dbReference>
<dbReference type="OrthoDB" id="3249923at2759"/>
<reference evidence="1 2" key="1">
    <citation type="submission" date="2014-04" db="EMBL/GenBank/DDBJ databases">
        <authorList>
            <consortium name="DOE Joint Genome Institute"/>
            <person name="Kuo A."/>
            <person name="Tarkka M."/>
            <person name="Buscot F."/>
            <person name="Kohler A."/>
            <person name="Nagy L.G."/>
            <person name="Floudas D."/>
            <person name="Copeland A."/>
            <person name="Barry K.W."/>
            <person name="Cichocki N."/>
            <person name="Veneault-Fourrey C."/>
            <person name="LaButti K."/>
            <person name="Lindquist E.A."/>
            <person name="Lipzen A."/>
            <person name="Lundell T."/>
            <person name="Morin E."/>
            <person name="Murat C."/>
            <person name="Sun H."/>
            <person name="Tunlid A."/>
            <person name="Henrissat B."/>
            <person name="Grigoriev I.V."/>
            <person name="Hibbett D.S."/>
            <person name="Martin F."/>
            <person name="Nordberg H.P."/>
            <person name="Cantor M.N."/>
            <person name="Hua S.X."/>
        </authorList>
    </citation>
    <scope>NUCLEOTIDE SEQUENCE [LARGE SCALE GENOMIC DNA]</scope>
    <source>
        <strain evidence="1 2">F 1598</strain>
    </source>
</reference>
<name>A0A0C3EME2_PILCF</name>
<keyword evidence="2" id="KW-1185">Reference proteome</keyword>
<evidence type="ECO:0000313" key="1">
    <source>
        <dbReference type="EMBL" id="KIM73750.1"/>
    </source>
</evidence>
<gene>
    <name evidence="1" type="ORF">PILCRDRAFT_719649</name>
</gene>
<proteinExistence type="predicted"/>
<accession>A0A0C3EME2</accession>
<organism evidence="1 2">
    <name type="scientific">Piloderma croceum (strain F 1598)</name>
    <dbReference type="NCBI Taxonomy" id="765440"/>
    <lineage>
        <taxon>Eukaryota</taxon>
        <taxon>Fungi</taxon>
        <taxon>Dikarya</taxon>
        <taxon>Basidiomycota</taxon>
        <taxon>Agaricomycotina</taxon>
        <taxon>Agaricomycetes</taxon>
        <taxon>Agaricomycetidae</taxon>
        <taxon>Atheliales</taxon>
        <taxon>Atheliaceae</taxon>
        <taxon>Piloderma</taxon>
    </lineage>
</organism>
<protein>
    <submittedName>
        <fullName evidence="1">Uncharacterized protein</fullName>
    </submittedName>
</protein>